<dbReference type="AlphaFoldDB" id="A0A7U6REB5"/>
<dbReference type="RefSeq" id="WP_161990079.1">
    <property type="nucleotide sequence ID" value="NZ_AP022324.1"/>
</dbReference>
<accession>A0A7U6REB5</accession>
<gene>
    <name evidence="1" type="ORF">PPTS312_44030</name>
</gene>
<proteinExistence type="predicted"/>
<name>A0A7U6REB5_PSEPU</name>
<dbReference type="EMBL" id="AP022324">
    <property type="protein sequence ID" value="BBU46488.1"/>
    <property type="molecule type" value="Genomic_DNA"/>
</dbReference>
<sequence>MKTRLKASFIPATLHRFNGNDVWLIPARSRAAAENIAIPFGCEISFGSLVWLDLQDFYDGDNGYTFVFYYNNQYWHFDNTSFGYDYLYERYIEVINQYKKAQLESYQ</sequence>
<reference evidence="1 2" key="1">
    <citation type="submission" date="2020-01" db="EMBL/GenBank/DDBJ databases">
        <title>Complete Genome Sequence of Pseudomonas putida Strain TS312, Harboring the HdtS type N-acyl-homoserine Lactone Synthase, Isolated from a Paper Mill.</title>
        <authorList>
            <person name="Hosoe A."/>
            <person name="Suenaga T."/>
            <person name="Sugi T."/>
            <person name="Izumi T."/>
            <person name="Nagai N."/>
            <person name="Terada A."/>
        </authorList>
    </citation>
    <scope>NUCLEOTIDE SEQUENCE [LARGE SCALE GENOMIC DNA]</scope>
    <source>
        <strain evidence="1 2">TS312</strain>
    </source>
</reference>
<dbReference type="Proteomes" id="UP000464661">
    <property type="component" value="Chromosome"/>
</dbReference>
<evidence type="ECO:0000313" key="2">
    <source>
        <dbReference type="Proteomes" id="UP000464661"/>
    </source>
</evidence>
<organism evidence="1 2">
    <name type="scientific">Pseudomonas putida</name>
    <name type="common">Arthrobacter siderocapsulatus</name>
    <dbReference type="NCBI Taxonomy" id="303"/>
    <lineage>
        <taxon>Bacteria</taxon>
        <taxon>Pseudomonadati</taxon>
        <taxon>Pseudomonadota</taxon>
        <taxon>Gammaproteobacteria</taxon>
        <taxon>Pseudomonadales</taxon>
        <taxon>Pseudomonadaceae</taxon>
        <taxon>Pseudomonas</taxon>
    </lineage>
</organism>
<evidence type="ECO:0000313" key="1">
    <source>
        <dbReference type="EMBL" id="BBU46488.1"/>
    </source>
</evidence>
<protein>
    <submittedName>
        <fullName evidence="1">Uncharacterized protein</fullName>
    </submittedName>
</protein>